<name>A0AAE0NK79_9PEZI</name>
<comment type="caution">
    <text evidence="2">The sequence shown here is derived from an EMBL/GenBank/DDBJ whole genome shotgun (WGS) entry which is preliminary data.</text>
</comment>
<organism evidence="2 3">
    <name type="scientific">Lasiosphaeria ovina</name>
    <dbReference type="NCBI Taxonomy" id="92902"/>
    <lineage>
        <taxon>Eukaryota</taxon>
        <taxon>Fungi</taxon>
        <taxon>Dikarya</taxon>
        <taxon>Ascomycota</taxon>
        <taxon>Pezizomycotina</taxon>
        <taxon>Sordariomycetes</taxon>
        <taxon>Sordariomycetidae</taxon>
        <taxon>Sordariales</taxon>
        <taxon>Lasiosphaeriaceae</taxon>
        <taxon>Lasiosphaeria</taxon>
    </lineage>
</organism>
<reference evidence="2" key="2">
    <citation type="submission" date="2023-06" db="EMBL/GenBank/DDBJ databases">
        <authorList>
            <consortium name="Lawrence Berkeley National Laboratory"/>
            <person name="Haridas S."/>
            <person name="Hensen N."/>
            <person name="Bonometti L."/>
            <person name="Westerberg I."/>
            <person name="Brannstrom I.O."/>
            <person name="Guillou S."/>
            <person name="Cros-Aarteil S."/>
            <person name="Calhoun S."/>
            <person name="Kuo A."/>
            <person name="Mondo S."/>
            <person name="Pangilinan J."/>
            <person name="Riley R."/>
            <person name="Labutti K."/>
            <person name="Andreopoulos B."/>
            <person name="Lipzen A."/>
            <person name="Chen C."/>
            <person name="Yanf M."/>
            <person name="Daum C."/>
            <person name="Ng V."/>
            <person name="Clum A."/>
            <person name="Steindorff A."/>
            <person name="Ohm R."/>
            <person name="Martin F."/>
            <person name="Silar P."/>
            <person name="Natvig D."/>
            <person name="Lalanne C."/>
            <person name="Gautier V."/>
            <person name="Ament-Velasquez S.L."/>
            <person name="Kruys A."/>
            <person name="Hutchinson M.I."/>
            <person name="Powell A.J."/>
            <person name="Barry K."/>
            <person name="Miller A.N."/>
            <person name="Grigoriev I.V."/>
            <person name="Debuchy R."/>
            <person name="Gladieux P."/>
            <person name="Thoren M.H."/>
            <person name="Johannesson H."/>
        </authorList>
    </citation>
    <scope>NUCLEOTIDE SEQUENCE</scope>
    <source>
        <strain evidence="2">CBS 958.72</strain>
    </source>
</reference>
<feature type="compositionally biased region" description="Gly residues" evidence="1">
    <location>
        <begin position="26"/>
        <end position="36"/>
    </location>
</feature>
<dbReference type="AlphaFoldDB" id="A0AAE0NK79"/>
<accession>A0AAE0NK79</accession>
<keyword evidence="3" id="KW-1185">Reference proteome</keyword>
<sequence length="154" mass="15623">MTGSVGGWGAPRACGGGPDSWTTGGRACGSGAGVSGARGPVSRRPGGPGSAGGARRWAMWPGLSFASARPYSLSAAAVVMAAAAVCRVRVLLLPSVLWPDQPLWGLMIISWARATAASTAASWQQKRAVNGDFPGSSRSRRFECAATKSIGSAF</sequence>
<evidence type="ECO:0000313" key="3">
    <source>
        <dbReference type="Proteomes" id="UP001287356"/>
    </source>
</evidence>
<gene>
    <name evidence="2" type="ORF">B0T24DRAFT_603013</name>
</gene>
<reference evidence="2" key="1">
    <citation type="journal article" date="2023" name="Mol. Phylogenet. Evol.">
        <title>Genome-scale phylogeny and comparative genomics of the fungal order Sordariales.</title>
        <authorList>
            <person name="Hensen N."/>
            <person name="Bonometti L."/>
            <person name="Westerberg I."/>
            <person name="Brannstrom I.O."/>
            <person name="Guillou S."/>
            <person name="Cros-Aarteil S."/>
            <person name="Calhoun S."/>
            <person name="Haridas S."/>
            <person name="Kuo A."/>
            <person name="Mondo S."/>
            <person name="Pangilinan J."/>
            <person name="Riley R."/>
            <person name="LaButti K."/>
            <person name="Andreopoulos B."/>
            <person name="Lipzen A."/>
            <person name="Chen C."/>
            <person name="Yan M."/>
            <person name="Daum C."/>
            <person name="Ng V."/>
            <person name="Clum A."/>
            <person name="Steindorff A."/>
            <person name="Ohm R.A."/>
            <person name="Martin F."/>
            <person name="Silar P."/>
            <person name="Natvig D.O."/>
            <person name="Lalanne C."/>
            <person name="Gautier V."/>
            <person name="Ament-Velasquez S.L."/>
            <person name="Kruys A."/>
            <person name="Hutchinson M.I."/>
            <person name="Powell A.J."/>
            <person name="Barry K."/>
            <person name="Miller A.N."/>
            <person name="Grigoriev I.V."/>
            <person name="Debuchy R."/>
            <person name="Gladieux P."/>
            <person name="Hiltunen Thoren M."/>
            <person name="Johannesson H."/>
        </authorList>
    </citation>
    <scope>NUCLEOTIDE SEQUENCE</scope>
    <source>
        <strain evidence="2">CBS 958.72</strain>
    </source>
</reference>
<evidence type="ECO:0000313" key="2">
    <source>
        <dbReference type="EMBL" id="KAK3382934.1"/>
    </source>
</evidence>
<dbReference type="EMBL" id="JAULSN010000001">
    <property type="protein sequence ID" value="KAK3382934.1"/>
    <property type="molecule type" value="Genomic_DNA"/>
</dbReference>
<proteinExistence type="predicted"/>
<feature type="region of interest" description="Disordered" evidence="1">
    <location>
        <begin position="25"/>
        <end position="53"/>
    </location>
</feature>
<dbReference type="Proteomes" id="UP001287356">
    <property type="component" value="Unassembled WGS sequence"/>
</dbReference>
<evidence type="ECO:0000256" key="1">
    <source>
        <dbReference type="SAM" id="MobiDB-lite"/>
    </source>
</evidence>
<protein>
    <submittedName>
        <fullName evidence="2">Uncharacterized protein</fullName>
    </submittedName>
</protein>